<keyword evidence="1" id="KW-0732">Signal</keyword>
<reference evidence="2" key="1">
    <citation type="submission" date="2022-11" db="EMBL/GenBank/DDBJ databases">
        <authorList>
            <person name="Scott C."/>
            <person name="Bruce N."/>
        </authorList>
    </citation>
    <scope>NUCLEOTIDE SEQUENCE</scope>
</reference>
<dbReference type="AlphaFoldDB" id="A0A9P1MED8"/>
<accession>A0A9P1MED8</accession>
<name>A0A9P1MED8_9PEZI</name>
<evidence type="ECO:0000313" key="2">
    <source>
        <dbReference type="EMBL" id="CAI4218232.1"/>
    </source>
</evidence>
<proteinExistence type="predicted"/>
<dbReference type="PANTHER" id="PTHR34587:SF2">
    <property type="entry name" value="G-PROTEIN COUPLED RECEPTORS FAMILY 1 PROFILE DOMAIN-CONTAINING PROTEIN"/>
    <property type="match status" value="1"/>
</dbReference>
<feature type="chain" id="PRO_5040422137" evidence="1">
    <location>
        <begin position="20"/>
        <end position="211"/>
    </location>
</feature>
<evidence type="ECO:0000313" key="3">
    <source>
        <dbReference type="Proteomes" id="UP000838763"/>
    </source>
</evidence>
<dbReference type="PANTHER" id="PTHR34587">
    <property type="entry name" value="VWFA DOMAIN-CONTAINING PROTEIN"/>
    <property type="match status" value="1"/>
</dbReference>
<sequence>MLPKHVLLAILGALSVSEASVMHYDSPIANALARRQNRFASAATGQGDVVEDGQSPSATDDNNFINFCSGQTLTNGLQVQQGSCNGIVMGRIPGVDRMITSIIQNPQPGQTIQENETFDIVVNTQNLAAGSFTNPQETYYSAPQDLDGQGRIIGHTHVTVQDLGNNLTPQNPPSAQQFVFFKGINDQGNGQGILSATVTGGLPLAITAFAR</sequence>
<dbReference type="OrthoDB" id="2336871at2759"/>
<evidence type="ECO:0000256" key="1">
    <source>
        <dbReference type="SAM" id="SignalP"/>
    </source>
</evidence>
<dbReference type="InterPro" id="IPR053216">
    <property type="entry name" value="Appressorial_penetr-assoc"/>
</dbReference>
<gene>
    <name evidence="2" type="ORF">PPNO1_LOCUS7825</name>
</gene>
<feature type="signal peptide" evidence="1">
    <location>
        <begin position="1"/>
        <end position="19"/>
    </location>
</feature>
<dbReference type="EMBL" id="CALLCH030000017">
    <property type="protein sequence ID" value="CAI4218232.1"/>
    <property type="molecule type" value="Genomic_DNA"/>
</dbReference>
<protein>
    <submittedName>
        <fullName evidence="2">Uncharacterized protein</fullName>
    </submittedName>
</protein>
<organism evidence="2 3">
    <name type="scientific">Parascedosporium putredinis</name>
    <dbReference type="NCBI Taxonomy" id="1442378"/>
    <lineage>
        <taxon>Eukaryota</taxon>
        <taxon>Fungi</taxon>
        <taxon>Dikarya</taxon>
        <taxon>Ascomycota</taxon>
        <taxon>Pezizomycotina</taxon>
        <taxon>Sordariomycetes</taxon>
        <taxon>Hypocreomycetidae</taxon>
        <taxon>Microascales</taxon>
        <taxon>Microascaceae</taxon>
        <taxon>Parascedosporium</taxon>
    </lineage>
</organism>
<comment type="caution">
    <text evidence="2">The sequence shown here is derived from an EMBL/GenBank/DDBJ whole genome shotgun (WGS) entry which is preliminary data.</text>
</comment>
<keyword evidence="3" id="KW-1185">Reference proteome</keyword>
<dbReference type="Proteomes" id="UP000838763">
    <property type="component" value="Unassembled WGS sequence"/>
</dbReference>